<reference evidence="1 2" key="1">
    <citation type="submission" date="2009-01" db="EMBL/GenBank/DDBJ databases">
        <authorList>
            <person name="Fulton L."/>
            <person name="Clifton S."/>
            <person name="Fulton B."/>
            <person name="Xu J."/>
            <person name="Minx P."/>
            <person name="Pepin K.H."/>
            <person name="Johnson M."/>
            <person name="Bhonagiri V."/>
            <person name="Nash W.E."/>
            <person name="Mardis E.R."/>
            <person name="Wilson R.K."/>
        </authorList>
    </citation>
    <scope>NUCLEOTIDE SEQUENCE [LARGE SCALE GENOMIC DNA]</scope>
    <source>
        <strain evidence="1 2">DSM 5476</strain>
    </source>
</reference>
<dbReference type="EMBL" id="ACEC01000044">
    <property type="protein sequence ID" value="EEG31096.1"/>
    <property type="molecule type" value="Genomic_DNA"/>
</dbReference>
<sequence>MATKTSDFDETTNQLEELFGVSYQVPASWERSQDGEQSLFYTPKSGGKLLVGIYSEEKDFDLSSKLNAYACADAIQEGFEGTDGVEDLKMTSIGQNSAIRFSFSTTGLGFLARMDCLLVNVPAGVFGWVMVTPDNCEYDYTNDFNQILKSAEIAEEKPHTVREPVDIIEDGVKIGTLTINSVTRTDKRNRFAEETPAEVVIIDYTYENTASEDDLYLFSSYFQVIDSGGNVCTTHPLTGLTHAQKAPVGAKSTAQEAYNLTVESPTITFIFKPKMFDNKDAIKFELPVQ</sequence>
<organism evidence="1 2">
    <name type="scientific">[Clostridium] methylpentosum DSM 5476</name>
    <dbReference type="NCBI Taxonomy" id="537013"/>
    <lineage>
        <taxon>Bacteria</taxon>
        <taxon>Bacillati</taxon>
        <taxon>Bacillota</taxon>
        <taxon>Clostridia</taxon>
        <taxon>Eubacteriales</taxon>
        <taxon>Oscillospiraceae</taxon>
        <taxon>Oscillospiraceae incertae sedis</taxon>
    </lineage>
</organism>
<protein>
    <recommendedName>
        <fullName evidence="3">DUF4352 domain-containing protein</fullName>
    </recommendedName>
</protein>
<dbReference type="Proteomes" id="UP000003340">
    <property type="component" value="Unassembled WGS sequence"/>
</dbReference>
<comment type="caution">
    <text evidence="1">The sequence shown here is derived from an EMBL/GenBank/DDBJ whole genome shotgun (WGS) entry which is preliminary data.</text>
</comment>
<name>C0EBP2_9FIRM</name>
<dbReference type="eggNOG" id="ENOG5032TYG">
    <property type="taxonomic scope" value="Bacteria"/>
</dbReference>
<reference evidence="1 2" key="2">
    <citation type="submission" date="2009-02" db="EMBL/GenBank/DDBJ databases">
        <title>Draft genome sequence of Clostridium methylpentosum (DSM 5476).</title>
        <authorList>
            <person name="Sudarsanam P."/>
            <person name="Ley R."/>
            <person name="Guruge J."/>
            <person name="Turnbaugh P.J."/>
            <person name="Mahowald M."/>
            <person name="Liep D."/>
            <person name="Gordon J."/>
        </authorList>
    </citation>
    <scope>NUCLEOTIDE SEQUENCE [LARGE SCALE GENOMIC DNA]</scope>
    <source>
        <strain evidence="1 2">DSM 5476</strain>
    </source>
</reference>
<evidence type="ECO:0000313" key="1">
    <source>
        <dbReference type="EMBL" id="EEG31096.1"/>
    </source>
</evidence>
<proteinExistence type="predicted"/>
<evidence type="ECO:0008006" key="3">
    <source>
        <dbReference type="Google" id="ProtNLM"/>
    </source>
</evidence>
<keyword evidence="2" id="KW-1185">Reference proteome</keyword>
<accession>C0EBP2</accession>
<evidence type="ECO:0000313" key="2">
    <source>
        <dbReference type="Proteomes" id="UP000003340"/>
    </source>
</evidence>
<gene>
    <name evidence="1" type="ORF">CLOSTMETH_01260</name>
</gene>
<dbReference type="AlphaFoldDB" id="C0EBP2"/>
<dbReference type="HOGENOM" id="CLU_962089_0_0_9"/>